<dbReference type="EMBL" id="CAJOBZ010000049">
    <property type="protein sequence ID" value="CAF4915401.1"/>
    <property type="molecule type" value="Genomic_DNA"/>
</dbReference>
<dbReference type="OrthoDB" id="6919527at2759"/>
<evidence type="ECO:0000256" key="2">
    <source>
        <dbReference type="SAM" id="SignalP"/>
    </source>
</evidence>
<gene>
    <name evidence="3" type="ORF">PMACD_LOCUS12532</name>
</gene>
<proteinExistence type="predicted"/>
<evidence type="ECO:0000313" key="3">
    <source>
        <dbReference type="EMBL" id="CAF4915401.1"/>
    </source>
</evidence>
<dbReference type="Proteomes" id="UP000663880">
    <property type="component" value="Unassembled WGS sequence"/>
</dbReference>
<feature type="region of interest" description="Disordered" evidence="1">
    <location>
        <begin position="277"/>
        <end position="304"/>
    </location>
</feature>
<reference evidence="3" key="1">
    <citation type="submission" date="2021-02" db="EMBL/GenBank/DDBJ databases">
        <authorList>
            <person name="Steward A R."/>
        </authorList>
    </citation>
    <scope>NUCLEOTIDE SEQUENCE</scope>
</reference>
<evidence type="ECO:0000256" key="1">
    <source>
        <dbReference type="SAM" id="MobiDB-lite"/>
    </source>
</evidence>
<organism evidence="3 4">
    <name type="scientific">Pieris macdunnoughi</name>
    <dbReference type="NCBI Taxonomy" id="345717"/>
    <lineage>
        <taxon>Eukaryota</taxon>
        <taxon>Metazoa</taxon>
        <taxon>Ecdysozoa</taxon>
        <taxon>Arthropoda</taxon>
        <taxon>Hexapoda</taxon>
        <taxon>Insecta</taxon>
        <taxon>Pterygota</taxon>
        <taxon>Neoptera</taxon>
        <taxon>Endopterygota</taxon>
        <taxon>Lepidoptera</taxon>
        <taxon>Glossata</taxon>
        <taxon>Ditrysia</taxon>
        <taxon>Papilionoidea</taxon>
        <taxon>Pieridae</taxon>
        <taxon>Pierinae</taxon>
        <taxon>Pieris</taxon>
    </lineage>
</organism>
<sequence>MASAIFLTSFLIYLHTYICYGQPNFFNHHNFQKQPGVSGLQMNKSMYPNNEGKPKLQQLLNSQNQPENFESMQPMTQLQPVPQTVNQNTPAFPVTCNRAGAAPGSMDVPQQAVPNYVSQVSRPTQYYQQPQFAIQQRPAQPTQHYNPPMQNYLEPAIVMEQPQFPPSSARPFYGYDGFQNGALSYPQYVPMIPPYPSYPVNTVIADQGSQSSSLKTLLPIILNLLTEKSNCNCRSCDCKCSKNTSGYCKKYPLSEDGPEIEMSEEIETIRHVREPKKAGKLKNVIPDSAEDGESLGSREEHEEE</sequence>
<keyword evidence="4" id="KW-1185">Reference proteome</keyword>
<keyword evidence="2" id="KW-0732">Signal</keyword>
<feature type="signal peptide" evidence="2">
    <location>
        <begin position="1"/>
        <end position="21"/>
    </location>
</feature>
<accession>A0A821VW90</accession>
<evidence type="ECO:0000313" key="4">
    <source>
        <dbReference type="Proteomes" id="UP000663880"/>
    </source>
</evidence>
<feature type="chain" id="PRO_5032845372" evidence="2">
    <location>
        <begin position="22"/>
        <end position="304"/>
    </location>
</feature>
<name>A0A821VW90_9NEOP</name>
<protein>
    <submittedName>
        <fullName evidence="3">Uncharacterized protein</fullName>
    </submittedName>
</protein>
<comment type="caution">
    <text evidence="3">The sequence shown here is derived from an EMBL/GenBank/DDBJ whole genome shotgun (WGS) entry which is preliminary data.</text>
</comment>
<dbReference type="AlphaFoldDB" id="A0A821VW90"/>